<comment type="caution">
    <text evidence="2">The sequence shown here is derived from an EMBL/GenBank/DDBJ whole genome shotgun (WGS) entry which is preliminary data.</text>
</comment>
<sequence length="276" mass="30574">MFPSSFRALTVMVSSSRRAAVASMAVVVRTASTTTSASSATAPTKKLFGEMTPISVSSWGEKSLLQQQFNINNNNNHQHRSFSSDNNNNDSDDVSTTTTAATTTTTDDDGTYFTGTVKFYLRKKLYGFIIPDDPLAAGGHSEVWFHRTNIQSPHSFDEFPSRPYLMKQERVKFRLQPGNGTTTQSPTAFDITFENGRTVPLFRKNYLSASIKGEATRLGQSILKLFDESTVVDDDQVLLQQVKDLVAASQQAIQNAKENVDEHGQIDIRTGERVEE</sequence>
<protein>
    <submittedName>
        <fullName evidence="2">Cold-shock DNA-binding domain protein</fullName>
    </submittedName>
</protein>
<evidence type="ECO:0000313" key="3">
    <source>
        <dbReference type="Proteomes" id="UP000693970"/>
    </source>
</evidence>
<proteinExistence type="predicted"/>
<dbReference type="OrthoDB" id="422005at2759"/>
<dbReference type="GO" id="GO:0003677">
    <property type="term" value="F:DNA binding"/>
    <property type="evidence" value="ECO:0007669"/>
    <property type="project" value="UniProtKB-KW"/>
</dbReference>
<name>A0A9K3LN69_9STRA</name>
<gene>
    <name evidence="2" type="ORF">IV203_038759</name>
</gene>
<dbReference type="AlphaFoldDB" id="A0A9K3LN69"/>
<organism evidence="2 3">
    <name type="scientific">Nitzschia inconspicua</name>
    <dbReference type="NCBI Taxonomy" id="303405"/>
    <lineage>
        <taxon>Eukaryota</taxon>
        <taxon>Sar</taxon>
        <taxon>Stramenopiles</taxon>
        <taxon>Ochrophyta</taxon>
        <taxon>Bacillariophyta</taxon>
        <taxon>Bacillariophyceae</taxon>
        <taxon>Bacillariophycidae</taxon>
        <taxon>Bacillariales</taxon>
        <taxon>Bacillariaceae</taxon>
        <taxon>Nitzschia</taxon>
    </lineage>
</organism>
<keyword evidence="2" id="KW-0238">DNA-binding</keyword>
<dbReference type="Proteomes" id="UP000693970">
    <property type="component" value="Unassembled WGS sequence"/>
</dbReference>
<accession>A0A9K3LN69</accession>
<reference evidence="2" key="1">
    <citation type="journal article" date="2021" name="Sci. Rep.">
        <title>Diploid genomic architecture of Nitzschia inconspicua, an elite biomass production diatom.</title>
        <authorList>
            <person name="Oliver A."/>
            <person name="Podell S."/>
            <person name="Pinowska A."/>
            <person name="Traller J.C."/>
            <person name="Smith S.R."/>
            <person name="McClure R."/>
            <person name="Beliaev A."/>
            <person name="Bohutskyi P."/>
            <person name="Hill E.A."/>
            <person name="Rabines A."/>
            <person name="Zheng H."/>
            <person name="Allen L.Z."/>
            <person name="Kuo A."/>
            <person name="Grigoriev I.V."/>
            <person name="Allen A.E."/>
            <person name="Hazlebeck D."/>
            <person name="Allen E.E."/>
        </authorList>
    </citation>
    <scope>NUCLEOTIDE SEQUENCE</scope>
    <source>
        <strain evidence="2">Hildebrandi</strain>
    </source>
</reference>
<reference evidence="2" key="2">
    <citation type="submission" date="2021-04" db="EMBL/GenBank/DDBJ databases">
        <authorList>
            <person name="Podell S."/>
        </authorList>
    </citation>
    <scope>NUCLEOTIDE SEQUENCE</scope>
    <source>
        <strain evidence="2">Hildebrandi</strain>
    </source>
</reference>
<dbReference type="EMBL" id="JAGRRH010000009">
    <property type="protein sequence ID" value="KAG7365555.1"/>
    <property type="molecule type" value="Genomic_DNA"/>
</dbReference>
<keyword evidence="3" id="KW-1185">Reference proteome</keyword>
<evidence type="ECO:0000256" key="1">
    <source>
        <dbReference type="SAM" id="MobiDB-lite"/>
    </source>
</evidence>
<feature type="region of interest" description="Disordered" evidence="1">
    <location>
        <begin position="74"/>
        <end position="107"/>
    </location>
</feature>
<evidence type="ECO:0000313" key="2">
    <source>
        <dbReference type="EMBL" id="KAG7365555.1"/>
    </source>
</evidence>